<feature type="transmembrane region" description="Helical" evidence="2">
    <location>
        <begin position="49"/>
        <end position="69"/>
    </location>
</feature>
<dbReference type="eggNOG" id="COG0433">
    <property type="taxonomic scope" value="Bacteria"/>
</dbReference>
<evidence type="ECO:0000313" key="4">
    <source>
        <dbReference type="EMBL" id="EXU60947.1"/>
    </source>
</evidence>
<comment type="caution">
    <text evidence="4">The sequence shown here is derived from an EMBL/GenBank/DDBJ whole genome shotgun (WGS) entry which is preliminary data.</text>
</comment>
<dbReference type="NCBIfam" id="NF045975">
    <property type="entry name" value="VirB4_plasma"/>
    <property type="match status" value="1"/>
</dbReference>
<gene>
    <name evidence="4" type="ORF">MOVI_5690</name>
</gene>
<keyword evidence="2" id="KW-0812">Transmembrane</keyword>
<dbReference type="PANTHER" id="PTHR30121:SF6">
    <property type="entry name" value="SLR6007 PROTEIN"/>
    <property type="match status" value="1"/>
</dbReference>
<accession>A0A014NPX8</accession>
<dbReference type="PATRIC" id="fig|1188239.3.peg.1343"/>
<dbReference type="InterPro" id="IPR027417">
    <property type="entry name" value="P-loop_NTPase"/>
</dbReference>
<dbReference type="Pfam" id="PF19044">
    <property type="entry name" value="P-loop_TraG"/>
    <property type="match status" value="1"/>
</dbReference>
<sequence length="900" mass="103606">MKKQIQNKAISKINLHIFRNFNIWDLLVLSVVIILALIFGFAVDPNLNFLVKLLIMILFFAFVGLPLLFNFPSQKARGWQILISWLRFVSMPKKYLISASGSNNTKALIPYKSIKNNYFFNGKSYVGGLKIQGVDVFAYDFDTQSAIFNNFAKIINNINKKISIVKIAVKNDIEENQKFLENQFETCKVNANEDICEAYYEDLNLTFEGQLKFNYFLIVYGFEIKELDLEILQIKSQLSQIEIQAEKLKIQELLDVSLKILNSNDKLDKDVVKEIKDLSQEMEQLAKTNPKAYAQKSSELTNKLQSIFALDEIQWHSKYFKSNNKLFSIQSVSELPLELPPYWANALFNSDSNIVWNVEKMSDKEKEKILNKAHNILALNQTDETRNVLLKRKTEFEQQALENVVDVAASGQNLFYSTFLFVNCADSREELDTLEYTNINLIKSINAIPFSLRFKQLFAYLNIFFTQNDNLKEYIEMPGNNIAWGFPFTTREFNDNNYNSLGLNYYDNTPLFFDQFYQKGVRKNSNLFILGTSGSGKTTITKKLITYNIAVGNSVIVLDPQNEYWKIGEKLGANVIHLNSSGQSIFNPLQIRKVFNPSKDDQISNSDLIALNLAKLETFFQIVFPNLNNTSLIAIISCVKKLYDYFGFYNYEADITQLENQEYPLISDLIKVIKKSEFSYLSDIEKEIIIANFEANFDQSSVLGRMFNGHSNTQDLDSNFTIFNVAALMNLEKRVYQAAFFLALSFIQGQISDFYHKTDKKIMLIVDEGHKFIDETNLFALNFLFDTAKTIRKYNGALVITTQNPGDFAISGEAARKSEAIIENCQYSIFFNLKSKDIEKIDTLYRNVGGLSDEEKNFINLAQIGEFLLTVNTVDRFKLRAYFNEVEKEYFFDKGDRANV</sequence>
<dbReference type="PANTHER" id="PTHR30121">
    <property type="entry name" value="UNCHARACTERIZED PROTEIN YJGR-RELATED"/>
    <property type="match status" value="1"/>
</dbReference>
<keyword evidence="2" id="KW-1133">Transmembrane helix</keyword>
<evidence type="ECO:0000259" key="3">
    <source>
        <dbReference type="SMART" id="SM00382"/>
    </source>
</evidence>
<dbReference type="Gene3D" id="1.10.8.730">
    <property type="match status" value="1"/>
</dbReference>
<dbReference type="SUPFAM" id="SSF52540">
    <property type="entry name" value="P-loop containing nucleoside triphosphate hydrolases"/>
    <property type="match status" value="1"/>
</dbReference>
<organism evidence="4 5">
    <name type="scientific">Mesomycoplasma ovipneumoniae 14811</name>
    <dbReference type="NCBI Taxonomy" id="1188239"/>
    <lineage>
        <taxon>Bacteria</taxon>
        <taxon>Bacillati</taxon>
        <taxon>Mycoplasmatota</taxon>
        <taxon>Mycoplasmoidales</taxon>
        <taxon>Metamycoplasmataceae</taxon>
        <taxon>Mesomycoplasma</taxon>
    </lineage>
</organism>
<dbReference type="AlphaFoldDB" id="A0A014NPX8"/>
<reference evidence="4 5" key="1">
    <citation type="submission" date="2014-03" db="EMBL/GenBank/DDBJ databases">
        <title>Genome sequence of Mycoplasma ovipneumoniae strain 14811.</title>
        <authorList>
            <person name="Sirand-Pugnet P."/>
            <person name="Breton M."/>
            <person name="Dordet-Frisoni E."/>
            <person name="Baranowski E."/>
            <person name="Barre A."/>
            <person name="Couture C."/>
            <person name="Dupuy V."/>
            <person name="Gaurivaud P."/>
            <person name="Jacob D."/>
            <person name="Lemaitre C."/>
            <person name="Manso-Silvan L."/>
            <person name="Nikolski M."/>
            <person name="Nouvel L.-X."/>
            <person name="Poumarat F."/>
            <person name="Tardy F."/>
            <person name="Thebault P."/>
            <person name="Theil S."/>
            <person name="Citti C."/>
            <person name="Thiaucourt F."/>
            <person name="Blanchard A."/>
        </authorList>
    </citation>
    <scope>NUCLEOTIDE SEQUENCE [LARGE SCALE GENOMIC DNA]</scope>
    <source>
        <strain evidence="4 5">14811</strain>
    </source>
</reference>
<evidence type="ECO:0000256" key="2">
    <source>
        <dbReference type="SAM" id="Phobius"/>
    </source>
</evidence>
<feature type="transmembrane region" description="Helical" evidence="2">
    <location>
        <begin position="21"/>
        <end position="43"/>
    </location>
</feature>
<dbReference type="Proteomes" id="UP000020977">
    <property type="component" value="Unassembled WGS sequence"/>
</dbReference>
<dbReference type="RefSeq" id="WP_044284381.1">
    <property type="nucleotide sequence ID" value="NZ_JFAD01000029.1"/>
</dbReference>
<keyword evidence="1" id="KW-0175">Coiled coil</keyword>
<dbReference type="SMART" id="SM00382">
    <property type="entry name" value="AAA"/>
    <property type="match status" value="1"/>
</dbReference>
<name>A0A014NPX8_9BACT</name>
<dbReference type="InterPro" id="IPR003593">
    <property type="entry name" value="AAA+_ATPase"/>
</dbReference>
<evidence type="ECO:0000313" key="5">
    <source>
        <dbReference type="Proteomes" id="UP000020977"/>
    </source>
</evidence>
<dbReference type="InterPro" id="IPR051162">
    <property type="entry name" value="T4SS_component"/>
</dbReference>
<dbReference type="InterPro" id="IPR043964">
    <property type="entry name" value="P-loop_TraG"/>
</dbReference>
<dbReference type="EMBL" id="JFAD01000029">
    <property type="protein sequence ID" value="EXU60947.1"/>
    <property type="molecule type" value="Genomic_DNA"/>
</dbReference>
<dbReference type="Gene3D" id="3.40.50.300">
    <property type="entry name" value="P-loop containing nucleotide triphosphate hydrolases"/>
    <property type="match status" value="1"/>
</dbReference>
<dbReference type="CDD" id="cd01127">
    <property type="entry name" value="TrwB_TraG_TraD_VirD4"/>
    <property type="match status" value="2"/>
</dbReference>
<dbReference type="STRING" id="1188239.MOVI_5690"/>
<protein>
    <recommendedName>
        <fullName evidence="3">AAA+ ATPase domain-containing protein</fullName>
    </recommendedName>
</protein>
<feature type="coiled-coil region" evidence="1">
    <location>
        <begin position="224"/>
        <end position="295"/>
    </location>
</feature>
<proteinExistence type="predicted"/>
<evidence type="ECO:0000256" key="1">
    <source>
        <dbReference type="SAM" id="Coils"/>
    </source>
</evidence>
<keyword evidence="2" id="KW-0472">Membrane</keyword>
<feature type="domain" description="AAA+ ATPase" evidence="3">
    <location>
        <begin position="523"/>
        <end position="828"/>
    </location>
</feature>